<dbReference type="Gene3D" id="3.90.1140.10">
    <property type="entry name" value="Cyclic phosphodiesterase"/>
    <property type="match status" value="1"/>
</dbReference>
<reference evidence="1" key="1">
    <citation type="submission" date="2022-12" db="EMBL/GenBank/DDBJ databases">
        <title>Polyphasic identification of a Novel Hot-Spring Cyanobacterium Ocullathermofonsia sinensis gen nov. sp. nov. and Genomic Insights on its Adaptations to the Thermal Habitat.</title>
        <authorList>
            <person name="Daroch M."/>
            <person name="Tang J."/>
            <person name="Jiang Y."/>
        </authorList>
    </citation>
    <scope>NUCLEOTIDE SEQUENCE</scope>
    <source>
        <strain evidence="1">PKUAC-SCTA174</strain>
    </source>
</reference>
<proteinExistence type="predicted"/>
<dbReference type="EMBL" id="CP113797">
    <property type="protein sequence ID" value="WAL61628.1"/>
    <property type="molecule type" value="Genomic_DNA"/>
</dbReference>
<accession>A0A9E8ZHZ3</accession>
<organism evidence="1 2">
    <name type="scientific">Thermocoleostomius sinensis A174</name>
    <dbReference type="NCBI Taxonomy" id="2016057"/>
    <lineage>
        <taxon>Bacteria</taxon>
        <taxon>Bacillati</taxon>
        <taxon>Cyanobacteriota</taxon>
        <taxon>Cyanophyceae</taxon>
        <taxon>Oculatellales</taxon>
        <taxon>Oculatellaceae</taxon>
        <taxon>Thermocoleostomius</taxon>
    </lineage>
</organism>
<protein>
    <submittedName>
        <fullName evidence="1">2'-5' RNA ligase family protein</fullName>
    </submittedName>
</protein>
<dbReference type="PANTHER" id="PTHR40037:SF1">
    <property type="entry name" value="PHOSPHOESTERASE SAOUHSC_00951-RELATED"/>
    <property type="match status" value="1"/>
</dbReference>
<sequence length="185" mass="20915">MPSSDRPSRFFVGLLPPPAIQDYANQVIQDLTDRYRMRTAKAPPHITLQPPFLWSIDAISRLHSELQTVAQAQAPVPIQLSGFGVFAPRVLFINVVKTPELLQLQSTLMAHLKQQLDIVDPVSKQRSFAPHLTVASRNVTRQSFKQAWAELAAQAVEFTFLSDRLTLFLHNGQQWHVQAEFPLLL</sequence>
<dbReference type="InterPro" id="IPR050580">
    <property type="entry name" value="2H_phosphoesterase_YjcG-like"/>
</dbReference>
<dbReference type="AlphaFoldDB" id="A0A9E8ZHZ3"/>
<gene>
    <name evidence="1" type="ORF">OXH18_06485</name>
</gene>
<dbReference type="SUPFAM" id="SSF55144">
    <property type="entry name" value="LigT-like"/>
    <property type="match status" value="1"/>
</dbReference>
<dbReference type="Proteomes" id="UP001163152">
    <property type="component" value="Chromosome"/>
</dbReference>
<dbReference type="Pfam" id="PF13563">
    <property type="entry name" value="2_5_RNA_ligase2"/>
    <property type="match status" value="1"/>
</dbReference>
<keyword evidence="1" id="KW-0436">Ligase</keyword>
<name>A0A9E8ZHZ3_9CYAN</name>
<evidence type="ECO:0000313" key="2">
    <source>
        <dbReference type="Proteomes" id="UP001163152"/>
    </source>
</evidence>
<dbReference type="KEGG" id="tsin:OXH18_06485"/>
<evidence type="ECO:0000313" key="1">
    <source>
        <dbReference type="EMBL" id="WAL61628.1"/>
    </source>
</evidence>
<dbReference type="InterPro" id="IPR009097">
    <property type="entry name" value="Cyclic_Pdiesterase"/>
</dbReference>
<keyword evidence="2" id="KW-1185">Reference proteome</keyword>
<dbReference type="GO" id="GO:0016874">
    <property type="term" value="F:ligase activity"/>
    <property type="evidence" value="ECO:0007669"/>
    <property type="project" value="UniProtKB-KW"/>
</dbReference>
<dbReference type="RefSeq" id="WP_268611640.1">
    <property type="nucleotide sequence ID" value="NZ_CP113797.1"/>
</dbReference>
<dbReference type="PANTHER" id="PTHR40037">
    <property type="entry name" value="PHOSPHOESTERASE YJCG-RELATED"/>
    <property type="match status" value="1"/>
</dbReference>